<accession>A0A2G2YQF8</accession>
<dbReference type="InterPro" id="IPR052245">
    <property type="entry name" value="Plant_Stress_Dev_TF"/>
</dbReference>
<dbReference type="Proteomes" id="UP000222542">
    <property type="component" value="Unassembled WGS sequence"/>
</dbReference>
<dbReference type="PANTHER" id="PTHR44191:SF35">
    <property type="entry name" value="I-BOX BINDING FACTOR"/>
    <property type="match status" value="1"/>
</dbReference>
<sequence>MEVDNEIVRPLIARVDDRVRVSLSGGNFNSEKIRDTRKGEVDTKGKSVLPSEINRKLKTNGEGKKDRSVSNHAFAFDDNYRKQLYKSCTEIAFQVELGPRSILYMVASHAQKYFKHLEVVPKAKRRESILDIISADAEASGTSQVVLSTKNESRHPQESINAEQTITVAEGESAGHGSLVSCHAQKYFKHLKSVPKAKRTETILDIISADAEAAGTIQVVLSTKNERTLPQESINAEQTITVAEGESAGHGSLVS</sequence>
<reference evidence="2 3" key="1">
    <citation type="journal article" date="2014" name="Nat. Genet.">
        <title>Genome sequence of the hot pepper provides insights into the evolution of pungency in Capsicum species.</title>
        <authorList>
            <person name="Kim S."/>
            <person name="Park M."/>
            <person name="Yeom S.I."/>
            <person name="Kim Y.M."/>
            <person name="Lee J.M."/>
            <person name="Lee H.A."/>
            <person name="Seo E."/>
            <person name="Choi J."/>
            <person name="Cheong K."/>
            <person name="Kim K.T."/>
            <person name="Jung K."/>
            <person name="Lee G.W."/>
            <person name="Oh S.K."/>
            <person name="Bae C."/>
            <person name="Kim S.B."/>
            <person name="Lee H.Y."/>
            <person name="Kim S.Y."/>
            <person name="Kim M.S."/>
            <person name="Kang B.C."/>
            <person name="Jo Y.D."/>
            <person name="Yang H.B."/>
            <person name="Jeong H.J."/>
            <person name="Kang W.H."/>
            <person name="Kwon J.K."/>
            <person name="Shin C."/>
            <person name="Lim J.Y."/>
            <person name="Park J.H."/>
            <person name="Huh J.H."/>
            <person name="Kim J.S."/>
            <person name="Kim B.D."/>
            <person name="Cohen O."/>
            <person name="Paran I."/>
            <person name="Suh M.C."/>
            <person name="Lee S.B."/>
            <person name="Kim Y.K."/>
            <person name="Shin Y."/>
            <person name="Noh S.J."/>
            <person name="Park J."/>
            <person name="Seo Y.S."/>
            <person name="Kwon S.Y."/>
            <person name="Kim H.A."/>
            <person name="Park J.M."/>
            <person name="Kim H.J."/>
            <person name="Choi S.B."/>
            <person name="Bosland P.W."/>
            <person name="Reeves G."/>
            <person name="Jo S.H."/>
            <person name="Lee B.W."/>
            <person name="Cho H.T."/>
            <person name="Choi H.S."/>
            <person name="Lee M.S."/>
            <person name="Yu Y."/>
            <person name="Do Choi Y."/>
            <person name="Park B.S."/>
            <person name="van Deynze A."/>
            <person name="Ashrafi H."/>
            <person name="Hill T."/>
            <person name="Kim W.T."/>
            <person name="Pai H.S."/>
            <person name="Ahn H.K."/>
            <person name="Yeam I."/>
            <person name="Giovannoni J.J."/>
            <person name="Rose J.K."/>
            <person name="Sorensen I."/>
            <person name="Lee S.J."/>
            <person name="Kim R.W."/>
            <person name="Choi I.Y."/>
            <person name="Choi B.S."/>
            <person name="Lim J.S."/>
            <person name="Lee Y.H."/>
            <person name="Choi D."/>
        </authorList>
    </citation>
    <scope>NUCLEOTIDE SEQUENCE [LARGE SCALE GENOMIC DNA]</scope>
    <source>
        <strain evidence="3">cv. CM334</strain>
    </source>
</reference>
<dbReference type="GO" id="GO:0006355">
    <property type="term" value="P:regulation of DNA-templated transcription"/>
    <property type="evidence" value="ECO:0007669"/>
    <property type="project" value="UniProtKB-ARBA"/>
</dbReference>
<dbReference type="GO" id="GO:0003677">
    <property type="term" value="F:DNA binding"/>
    <property type="evidence" value="ECO:0007669"/>
    <property type="project" value="UniProtKB-KW"/>
</dbReference>
<keyword evidence="3" id="KW-1185">Reference proteome</keyword>
<organism evidence="2 3">
    <name type="scientific">Capsicum annuum</name>
    <name type="common">Capsicum pepper</name>
    <dbReference type="NCBI Taxonomy" id="4072"/>
    <lineage>
        <taxon>Eukaryota</taxon>
        <taxon>Viridiplantae</taxon>
        <taxon>Streptophyta</taxon>
        <taxon>Embryophyta</taxon>
        <taxon>Tracheophyta</taxon>
        <taxon>Spermatophyta</taxon>
        <taxon>Magnoliopsida</taxon>
        <taxon>eudicotyledons</taxon>
        <taxon>Gunneridae</taxon>
        <taxon>Pentapetalae</taxon>
        <taxon>asterids</taxon>
        <taxon>lamiids</taxon>
        <taxon>Solanales</taxon>
        <taxon>Solanaceae</taxon>
        <taxon>Solanoideae</taxon>
        <taxon>Capsiceae</taxon>
        <taxon>Capsicum</taxon>
    </lineage>
</organism>
<evidence type="ECO:0000313" key="2">
    <source>
        <dbReference type="EMBL" id="PHT71905.1"/>
    </source>
</evidence>
<dbReference type="AlphaFoldDB" id="A0A2G2YQF8"/>
<evidence type="ECO:0000313" key="3">
    <source>
        <dbReference type="Proteomes" id="UP000222542"/>
    </source>
</evidence>
<comment type="caution">
    <text evidence="2">The sequence shown here is derived from an EMBL/GenBank/DDBJ whole genome shotgun (WGS) entry which is preliminary data.</text>
</comment>
<protein>
    <submittedName>
        <fullName evidence="2">Uncharacterized protein</fullName>
    </submittedName>
</protein>
<evidence type="ECO:0000256" key="1">
    <source>
        <dbReference type="ARBA" id="ARBA00023125"/>
    </source>
</evidence>
<keyword evidence="1" id="KW-0238">DNA-binding</keyword>
<dbReference type="EMBL" id="AYRZ02000009">
    <property type="protein sequence ID" value="PHT71905.1"/>
    <property type="molecule type" value="Genomic_DNA"/>
</dbReference>
<name>A0A2G2YQF8_CAPAN</name>
<proteinExistence type="predicted"/>
<dbReference type="Gramene" id="PHT71905">
    <property type="protein sequence ID" value="PHT71905"/>
    <property type="gene ID" value="T459_22690"/>
</dbReference>
<reference evidence="2 3" key="2">
    <citation type="journal article" date="2017" name="Genome Biol.">
        <title>New reference genome sequences of hot pepper reveal the massive evolution of plant disease-resistance genes by retroduplication.</title>
        <authorList>
            <person name="Kim S."/>
            <person name="Park J."/>
            <person name="Yeom S.I."/>
            <person name="Kim Y.M."/>
            <person name="Seo E."/>
            <person name="Kim K.T."/>
            <person name="Kim M.S."/>
            <person name="Lee J.M."/>
            <person name="Cheong K."/>
            <person name="Shin H.S."/>
            <person name="Kim S.B."/>
            <person name="Han K."/>
            <person name="Lee J."/>
            <person name="Park M."/>
            <person name="Lee H.A."/>
            <person name="Lee H.Y."/>
            <person name="Lee Y."/>
            <person name="Oh S."/>
            <person name="Lee J.H."/>
            <person name="Choi E."/>
            <person name="Choi E."/>
            <person name="Lee S.E."/>
            <person name="Jeon J."/>
            <person name="Kim H."/>
            <person name="Choi G."/>
            <person name="Song H."/>
            <person name="Lee J."/>
            <person name="Lee S.C."/>
            <person name="Kwon J.K."/>
            <person name="Lee H.Y."/>
            <person name="Koo N."/>
            <person name="Hong Y."/>
            <person name="Kim R.W."/>
            <person name="Kang W.H."/>
            <person name="Huh J.H."/>
            <person name="Kang B.C."/>
            <person name="Yang T.J."/>
            <person name="Lee Y.H."/>
            <person name="Bennetzen J.L."/>
            <person name="Choi D."/>
        </authorList>
    </citation>
    <scope>NUCLEOTIDE SEQUENCE [LARGE SCALE GENOMIC DNA]</scope>
    <source>
        <strain evidence="3">cv. CM334</strain>
    </source>
</reference>
<dbReference type="PANTHER" id="PTHR44191">
    <property type="entry name" value="TRANSCRIPTION FACTOR KUA1"/>
    <property type="match status" value="1"/>
</dbReference>
<gene>
    <name evidence="2" type="ORF">T459_22690</name>
</gene>
<dbReference type="GO" id="GO:0009739">
    <property type="term" value="P:response to gibberellin"/>
    <property type="evidence" value="ECO:0000318"/>
    <property type="project" value="GO_Central"/>
</dbReference>
<dbReference type="GO" id="GO:0009751">
    <property type="term" value="P:response to salicylic acid"/>
    <property type="evidence" value="ECO:0000318"/>
    <property type="project" value="GO_Central"/>
</dbReference>